<reference evidence="2" key="3">
    <citation type="submission" date="2025-09" db="UniProtKB">
        <authorList>
            <consortium name="Ensembl"/>
        </authorList>
    </citation>
    <scope>IDENTIFICATION</scope>
</reference>
<dbReference type="Proteomes" id="UP000694548">
    <property type="component" value="Chromosome sgr19"/>
</dbReference>
<proteinExistence type="predicted"/>
<name>A0A8C6LVN5_NOTFU</name>
<dbReference type="AlphaFoldDB" id="A0A8C6LVN5"/>
<reference evidence="2" key="2">
    <citation type="submission" date="2025-08" db="UniProtKB">
        <authorList>
            <consortium name="Ensembl"/>
        </authorList>
    </citation>
    <scope>IDENTIFICATION</scope>
</reference>
<dbReference type="Ensembl" id="ENSNFUT00015025319.1">
    <property type="protein sequence ID" value="ENSNFUP00015024217.1"/>
    <property type="gene ID" value="ENSNFUG00015011715.1"/>
</dbReference>
<dbReference type="SUPFAM" id="SSF57302">
    <property type="entry name" value="Snake toxin-like"/>
    <property type="match status" value="1"/>
</dbReference>
<evidence type="ECO:0000313" key="2">
    <source>
        <dbReference type="Ensembl" id="ENSNFUP00015024217.1"/>
    </source>
</evidence>
<reference evidence="2" key="1">
    <citation type="submission" date="2014-08" db="EMBL/GenBank/DDBJ databases">
        <authorList>
            <person name="Senf B."/>
            <person name="Petzold A."/>
            <person name="Downie B.R."/>
            <person name="Koch P."/>
            <person name="Platzer M."/>
        </authorList>
    </citation>
    <scope>NUCLEOTIDE SEQUENCE [LARGE SCALE GENOMIC DNA]</scope>
    <source>
        <strain evidence="2">GRZ</strain>
    </source>
</reference>
<organism evidence="2 3">
    <name type="scientific">Nothobranchius furzeri</name>
    <name type="common">Turquoise killifish</name>
    <dbReference type="NCBI Taxonomy" id="105023"/>
    <lineage>
        <taxon>Eukaryota</taxon>
        <taxon>Metazoa</taxon>
        <taxon>Chordata</taxon>
        <taxon>Craniata</taxon>
        <taxon>Vertebrata</taxon>
        <taxon>Euteleostomi</taxon>
        <taxon>Actinopterygii</taxon>
        <taxon>Neopterygii</taxon>
        <taxon>Teleostei</taxon>
        <taxon>Neoteleostei</taxon>
        <taxon>Acanthomorphata</taxon>
        <taxon>Ovalentaria</taxon>
        <taxon>Atherinomorphae</taxon>
        <taxon>Cyprinodontiformes</taxon>
        <taxon>Nothobranchiidae</taxon>
        <taxon>Nothobranchius</taxon>
    </lineage>
</organism>
<evidence type="ECO:0000259" key="1">
    <source>
        <dbReference type="Pfam" id="PF00021"/>
    </source>
</evidence>
<protein>
    <recommendedName>
        <fullName evidence="1">UPAR/Ly6 domain-containing protein</fullName>
    </recommendedName>
</protein>
<dbReference type="InterPro" id="IPR016054">
    <property type="entry name" value="LY6_UPA_recep-like"/>
</dbReference>
<feature type="domain" description="UPAR/Ly6" evidence="1">
    <location>
        <begin position="16"/>
        <end position="96"/>
    </location>
</feature>
<evidence type="ECO:0000313" key="3">
    <source>
        <dbReference type="Proteomes" id="UP000694548"/>
    </source>
</evidence>
<dbReference type="Pfam" id="PF00021">
    <property type="entry name" value="UPAR_LY6"/>
    <property type="match status" value="1"/>
</dbReference>
<dbReference type="GeneTree" id="ENSGT00910000144759"/>
<dbReference type="CDD" id="cd00117">
    <property type="entry name" value="TFP"/>
    <property type="match status" value="1"/>
</dbReference>
<dbReference type="Gene3D" id="2.10.60.10">
    <property type="entry name" value="CD59"/>
    <property type="match status" value="1"/>
</dbReference>
<dbReference type="InterPro" id="IPR045860">
    <property type="entry name" value="Snake_toxin-like_sf"/>
</dbReference>
<sequence>PVCCLLGGAQSLGFESLVCNKCSFNLLGKCVNQGRETCNLNSSVCFTGRAFLPDFVGFNVQGCRDNSSDCGSVTSSSLLGVTYNTNITCCSSDNCNPVTQSGAPSTKMTFTAAVGVAEIIATYFQSIIS</sequence>
<accession>A0A8C6LVN5</accession>
<keyword evidence="3" id="KW-1185">Reference proteome</keyword>